<dbReference type="CDD" id="cd00060">
    <property type="entry name" value="FHA"/>
    <property type="match status" value="1"/>
</dbReference>
<evidence type="ECO:0000313" key="3">
    <source>
        <dbReference type="EMBL" id="MFL4468385.1"/>
    </source>
</evidence>
<dbReference type="PROSITE" id="PS50125">
    <property type="entry name" value="GUANYLATE_CYCLASE_2"/>
    <property type="match status" value="1"/>
</dbReference>
<feature type="domain" description="FHA" evidence="1">
    <location>
        <begin position="209"/>
        <end position="252"/>
    </location>
</feature>
<dbReference type="InterPro" id="IPR029787">
    <property type="entry name" value="Nucleotide_cyclase"/>
</dbReference>
<dbReference type="SUPFAM" id="SSF49879">
    <property type="entry name" value="SMAD/FHA domain"/>
    <property type="match status" value="1"/>
</dbReference>
<feature type="domain" description="Guanylate cyclase" evidence="2">
    <location>
        <begin position="6"/>
        <end position="113"/>
    </location>
</feature>
<dbReference type="InterPro" id="IPR001054">
    <property type="entry name" value="A/G_cyclase"/>
</dbReference>
<evidence type="ECO:0000259" key="1">
    <source>
        <dbReference type="PROSITE" id="PS50006"/>
    </source>
</evidence>
<dbReference type="InterPro" id="IPR008984">
    <property type="entry name" value="SMAD_FHA_dom_sf"/>
</dbReference>
<dbReference type="InterPro" id="IPR000253">
    <property type="entry name" value="FHA_dom"/>
</dbReference>
<dbReference type="Pfam" id="PF00498">
    <property type="entry name" value="FHA"/>
    <property type="match status" value="1"/>
</dbReference>
<dbReference type="RefSeq" id="WP_407590139.1">
    <property type="nucleotide sequence ID" value="NZ_JBHDIY010000002.1"/>
</dbReference>
<dbReference type="SMART" id="SM00240">
    <property type="entry name" value="FHA"/>
    <property type="match status" value="1"/>
</dbReference>
<dbReference type="CDD" id="cd07302">
    <property type="entry name" value="CHD"/>
    <property type="match status" value="1"/>
</dbReference>
<reference evidence="3 4" key="1">
    <citation type="submission" date="2024-08" db="EMBL/GenBank/DDBJ databases">
        <title>Tateyamaria sp. nov., isolated from marine algae.</title>
        <authorList>
            <person name="Choi B.J."/>
            <person name="Kim J.M."/>
            <person name="Lee J.K."/>
            <person name="Choi D.G."/>
            <person name="Bayburt H."/>
            <person name="Baek J.H."/>
            <person name="Han D.M."/>
            <person name="Jeon C.O."/>
        </authorList>
    </citation>
    <scope>NUCLEOTIDE SEQUENCE [LARGE SCALE GENOMIC DNA]</scope>
    <source>
        <strain evidence="3 4">KMU-156</strain>
    </source>
</reference>
<dbReference type="Gene3D" id="3.30.70.1230">
    <property type="entry name" value="Nucleotide cyclase"/>
    <property type="match status" value="1"/>
</dbReference>
<dbReference type="Proteomes" id="UP001627408">
    <property type="component" value="Unassembled WGS sequence"/>
</dbReference>
<keyword evidence="4" id="KW-1185">Reference proteome</keyword>
<name>A0ABW8UMN9_9RHOB</name>
<sequence>MRVERAILLADVSGSTALYRTHGDERASQLVFECVEGMQKIATIHGGEFVRSKGDDVLCLFESADAAVLAAGDMMTHGARGAVSLHAGLHWGLVVHRGTELFGDAINIAARLSSQAKENEVLMSRTLVNYTKSVDRATLRSLGEHSLRGINMPTEIFALMAGGDEDGGVTNFAAQPTVVQFQRKDQVARTAVRLSWMNWSQDIHEGDQITVGRSSACGLVVPEAWVSRVHAAITVRGGIVEFKDSSSAGTTLAIGAAPEFYICRQTVALTGNGSIALGGVASGDAPRITYEVVQVD</sequence>
<dbReference type="SUPFAM" id="SSF55073">
    <property type="entry name" value="Nucleotide cyclase"/>
    <property type="match status" value="1"/>
</dbReference>
<proteinExistence type="predicted"/>
<accession>A0ABW8UMN9</accession>
<dbReference type="EMBL" id="JBHDIY010000002">
    <property type="protein sequence ID" value="MFL4468385.1"/>
    <property type="molecule type" value="Genomic_DNA"/>
</dbReference>
<protein>
    <submittedName>
        <fullName evidence="3">Adenylate/guanylate cyclase domain-containing protein</fullName>
    </submittedName>
</protein>
<dbReference type="Pfam" id="PF00211">
    <property type="entry name" value="Guanylate_cyc"/>
    <property type="match status" value="1"/>
</dbReference>
<dbReference type="Gene3D" id="2.60.200.20">
    <property type="match status" value="1"/>
</dbReference>
<evidence type="ECO:0000313" key="4">
    <source>
        <dbReference type="Proteomes" id="UP001627408"/>
    </source>
</evidence>
<dbReference type="InterPro" id="IPR050697">
    <property type="entry name" value="Adenylyl/Guanylyl_Cyclase_3/4"/>
</dbReference>
<dbReference type="PANTHER" id="PTHR43081:SF1">
    <property type="entry name" value="ADENYLATE CYCLASE, TERMINAL-DIFFERENTIATION SPECIFIC"/>
    <property type="match status" value="1"/>
</dbReference>
<dbReference type="PROSITE" id="PS50006">
    <property type="entry name" value="FHA_DOMAIN"/>
    <property type="match status" value="1"/>
</dbReference>
<comment type="caution">
    <text evidence="3">The sequence shown here is derived from an EMBL/GenBank/DDBJ whole genome shotgun (WGS) entry which is preliminary data.</text>
</comment>
<organism evidence="3 4">
    <name type="scientific">Tateyamaria armeniaca</name>
    <dbReference type="NCBI Taxonomy" id="2518930"/>
    <lineage>
        <taxon>Bacteria</taxon>
        <taxon>Pseudomonadati</taxon>
        <taxon>Pseudomonadota</taxon>
        <taxon>Alphaproteobacteria</taxon>
        <taxon>Rhodobacterales</taxon>
        <taxon>Roseobacteraceae</taxon>
        <taxon>Tateyamaria</taxon>
    </lineage>
</organism>
<evidence type="ECO:0000259" key="2">
    <source>
        <dbReference type="PROSITE" id="PS50125"/>
    </source>
</evidence>
<gene>
    <name evidence="3" type="ORF">ACERZ8_00325</name>
</gene>
<dbReference type="PANTHER" id="PTHR43081">
    <property type="entry name" value="ADENYLATE CYCLASE, TERMINAL-DIFFERENTIATION SPECIFIC-RELATED"/>
    <property type="match status" value="1"/>
</dbReference>